<evidence type="ECO:0000313" key="2">
    <source>
        <dbReference type="Proteomes" id="UP000182062"/>
    </source>
</evidence>
<reference evidence="1 2" key="1">
    <citation type="submission" date="2016-09" db="EMBL/GenBank/DDBJ databases">
        <title>Bacillus aquimaris SAMM genome sequence reveals colonization and biosurfactant production capacities.</title>
        <authorList>
            <person name="Waghmode S.R."/>
            <person name="Suryavanshi M.V."/>
        </authorList>
    </citation>
    <scope>NUCLEOTIDE SEQUENCE [LARGE SCALE GENOMIC DNA]</scope>
    <source>
        <strain evidence="1 2">SAMM</strain>
    </source>
</reference>
<accession>A0A1J6W549</accession>
<protein>
    <submittedName>
        <fullName evidence="1">TIGR02677 family protein</fullName>
    </submittedName>
</protein>
<evidence type="ECO:0000313" key="1">
    <source>
        <dbReference type="EMBL" id="OIU72749.1"/>
    </source>
</evidence>
<dbReference type="NCBIfam" id="TIGR02677">
    <property type="entry name" value="TIGR02677 family protein"/>
    <property type="match status" value="1"/>
</dbReference>
<dbReference type="Pfam" id="PF09660">
    <property type="entry name" value="DUF2397"/>
    <property type="match status" value="1"/>
</dbReference>
<dbReference type="RefSeq" id="WP_071617278.1">
    <property type="nucleotide sequence ID" value="NZ_MINN01000072.1"/>
</dbReference>
<dbReference type="EMBL" id="MINN01000072">
    <property type="protein sequence ID" value="OIU72749.1"/>
    <property type="molecule type" value="Genomic_DNA"/>
</dbReference>
<dbReference type="OrthoDB" id="1639410at2"/>
<organism evidence="1 2">
    <name type="scientific">Rossellomorea aquimaris</name>
    <dbReference type="NCBI Taxonomy" id="189382"/>
    <lineage>
        <taxon>Bacteria</taxon>
        <taxon>Bacillati</taxon>
        <taxon>Bacillota</taxon>
        <taxon>Bacilli</taxon>
        <taxon>Bacillales</taxon>
        <taxon>Bacillaceae</taxon>
        <taxon>Rossellomorea</taxon>
    </lineage>
</organism>
<dbReference type="Proteomes" id="UP000182062">
    <property type="component" value="Unassembled WGS sequence"/>
</dbReference>
<keyword evidence="2" id="KW-1185">Reference proteome</keyword>
<proteinExistence type="predicted"/>
<dbReference type="AlphaFoldDB" id="A0A1J6W549"/>
<comment type="caution">
    <text evidence="1">The sequence shown here is derived from an EMBL/GenBank/DDBJ whole genome shotgun (WGS) entry which is preliminary data.</text>
</comment>
<name>A0A1J6W549_9BACI</name>
<gene>
    <name evidence="1" type="ORF">BHE18_15155</name>
</gene>
<dbReference type="InterPro" id="IPR013493">
    <property type="entry name" value="CHP02677"/>
</dbReference>
<sequence length="505" mass="59733">MQGPMKKLIEASYLTAENAAEYRTILRYFYLQHERMRDFISPEEVLDYMRSLPHYEHYEEEQLLVQLAQLVKWKNLNARQDMTIAKTIEEYKKKRFRYQSTPYTIEIERMVATLEKKSGESFGGSLEKSQFDRLLESVNKLDHELKKGLLGSSETYMLLWEDLLQYFRTIRTNTADYIAYINSEQTEQRMQSEAFLVYKNQFTTYLRDFIVSLQKTSFQISDQLERMDQKIVSPFFDKLAEYRRQIPRLEEISDETVMDWYQEFHDFWRVMRSWFIGNDSQSSELEMLQLQTNEMIRRITRYVQRMSERHHSHQSRKKDYLHLAGLFSESRTMEEAHQLSAVVFGSITIRHLKIEEDTTENIHSDIWDEEPIILPIKPRIRSYKEKTKPGAMVSNQEKKKALIEEYLAEKEQERTIIETLFTNQKMIISELGVVEPFVRKVILNWIGKAMAGKNQVVKTDYGFTVSVHLHRDRLTILQAEDGVLKMPDVTFEMKGGASIGTGTNG</sequence>